<name>A0A8S5N5G1_9CAUD</name>
<evidence type="ECO:0000313" key="1">
    <source>
        <dbReference type="EMBL" id="DAD89660.1"/>
    </source>
</evidence>
<organism evidence="1">
    <name type="scientific">Siphoviridae sp. ctnFo11</name>
    <dbReference type="NCBI Taxonomy" id="2826454"/>
    <lineage>
        <taxon>Viruses</taxon>
        <taxon>Duplodnaviria</taxon>
        <taxon>Heunggongvirae</taxon>
        <taxon>Uroviricota</taxon>
        <taxon>Caudoviricetes</taxon>
    </lineage>
</organism>
<dbReference type="EMBL" id="BK015066">
    <property type="protein sequence ID" value="DAD89660.1"/>
    <property type="molecule type" value="Genomic_DNA"/>
</dbReference>
<reference evidence="1" key="1">
    <citation type="journal article" date="2021" name="Proc. Natl. Acad. Sci. U.S.A.">
        <title>A Catalog of Tens of Thousands of Viruses from Human Metagenomes Reveals Hidden Associations with Chronic Diseases.</title>
        <authorList>
            <person name="Tisza M.J."/>
            <person name="Buck C.B."/>
        </authorList>
    </citation>
    <scope>NUCLEOTIDE SEQUENCE</scope>
    <source>
        <strain evidence="1">CtnFo11</strain>
    </source>
</reference>
<accession>A0A8S5N5G1</accession>
<proteinExistence type="predicted"/>
<protein>
    <submittedName>
        <fullName evidence="1">Uncharacterized protein</fullName>
    </submittedName>
</protein>
<sequence>MHYHCILNRNLFCENNLVHLKTFGELVFLSICN</sequence>